<dbReference type="GO" id="GO:0008654">
    <property type="term" value="P:phospholipid biosynthetic process"/>
    <property type="evidence" value="ECO:0007669"/>
    <property type="project" value="InterPro"/>
</dbReference>
<dbReference type="EMBL" id="BJTG01000011">
    <property type="protein sequence ID" value="GEJ59205.1"/>
    <property type="molecule type" value="Genomic_DNA"/>
</dbReference>
<dbReference type="Gene3D" id="1.20.120.1760">
    <property type="match status" value="1"/>
</dbReference>
<feature type="transmembrane region" description="Helical" evidence="3">
    <location>
        <begin position="164"/>
        <end position="182"/>
    </location>
</feature>
<dbReference type="Proteomes" id="UP000503640">
    <property type="component" value="Unassembled WGS sequence"/>
</dbReference>
<dbReference type="InterPro" id="IPR000462">
    <property type="entry name" value="CDP-OH_P_trans"/>
</dbReference>
<accession>A0A7I9VS28</accession>
<sequence length="263" mass="28831">MLDHYLDYLETPTLRWGPLVLTACFLAAFVAFALKSAIQGRPHTARVEKAGGSILLGKYVMEYGLWVFGPLTRTAIHLGVHPDFFSWTSLVLQMGAAVLIAGGFFGLGAWVLILGAFCDALDGAVARARGIASDAGEVLDAAMDRWAEMAVFFGYAWYYRSQGWAFLLACAACAGAVMVSYARAKGESFGIDASMGLMQRHERAVWLAVSTLGSALWELWRPTPSGEFAYHTPVLFALGMIGALGNWTAWIRTQYTRQELRKR</sequence>
<evidence type="ECO:0008006" key="6">
    <source>
        <dbReference type="Google" id="ProtNLM"/>
    </source>
</evidence>
<comment type="caution">
    <text evidence="4">The sequence shown here is derived from an EMBL/GenBank/DDBJ whole genome shotgun (WGS) entry which is preliminary data.</text>
</comment>
<organism evidence="4 5">
    <name type="scientific">Anaeromyxobacter diazotrophicus</name>
    <dbReference type="NCBI Taxonomy" id="2590199"/>
    <lineage>
        <taxon>Bacteria</taxon>
        <taxon>Pseudomonadati</taxon>
        <taxon>Myxococcota</taxon>
        <taxon>Myxococcia</taxon>
        <taxon>Myxococcales</taxon>
        <taxon>Cystobacterineae</taxon>
        <taxon>Anaeromyxobacteraceae</taxon>
        <taxon>Anaeromyxobacter</taxon>
    </lineage>
</organism>
<feature type="transmembrane region" description="Helical" evidence="3">
    <location>
        <begin position="16"/>
        <end position="34"/>
    </location>
</feature>
<dbReference type="PROSITE" id="PS00379">
    <property type="entry name" value="CDP_ALCOHOL_P_TRANSF"/>
    <property type="match status" value="1"/>
</dbReference>
<feature type="transmembrane region" description="Helical" evidence="3">
    <location>
        <begin position="232"/>
        <end position="253"/>
    </location>
</feature>
<feature type="transmembrane region" description="Helical" evidence="3">
    <location>
        <begin position="55"/>
        <end position="76"/>
    </location>
</feature>
<evidence type="ECO:0000256" key="2">
    <source>
        <dbReference type="RuleBase" id="RU003750"/>
    </source>
</evidence>
<keyword evidence="3" id="KW-0812">Transmembrane</keyword>
<reference evidence="5" key="1">
    <citation type="journal article" date="2020" name="Appl. Environ. Microbiol.">
        <title>Diazotrophic Anaeromyxobacter Isolates from Soils.</title>
        <authorList>
            <person name="Masuda Y."/>
            <person name="Yamanaka H."/>
            <person name="Xu Z.X."/>
            <person name="Shiratori Y."/>
            <person name="Aono T."/>
            <person name="Amachi S."/>
            <person name="Senoo K."/>
            <person name="Itoh H."/>
        </authorList>
    </citation>
    <scope>NUCLEOTIDE SEQUENCE [LARGE SCALE GENOMIC DNA]</scope>
    <source>
        <strain evidence="5">R267</strain>
    </source>
</reference>
<protein>
    <recommendedName>
        <fullName evidence="6">CDP-alcohol phosphatidyltransferase</fullName>
    </recommendedName>
</protein>
<proteinExistence type="inferred from homology"/>
<dbReference type="InterPro" id="IPR043130">
    <property type="entry name" value="CDP-OH_PTrfase_TM_dom"/>
</dbReference>
<dbReference type="InterPro" id="IPR048254">
    <property type="entry name" value="CDP_ALCOHOL_P_TRANSF_CS"/>
</dbReference>
<evidence type="ECO:0000313" key="4">
    <source>
        <dbReference type="EMBL" id="GEJ59205.1"/>
    </source>
</evidence>
<feature type="transmembrane region" description="Helical" evidence="3">
    <location>
        <begin position="96"/>
        <end position="117"/>
    </location>
</feature>
<dbReference type="Pfam" id="PF01066">
    <property type="entry name" value="CDP-OH_P_transf"/>
    <property type="match status" value="1"/>
</dbReference>
<keyword evidence="3" id="KW-0472">Membrane</keyword>
<keyword evidence="5" id="KW-1185">Reference proteome</keyword>
<gene>
    <name evidence="4" type="ORF">AMYX_39460</name>
</gene>
<dbReference type="GO" id="GO:0016780">
    <property type="term" value="F:phosphotransferase activity, for other substituted phosphate groups"/>
    <property type="evidence" value="ECO:0007669"/>
    <property type="project" value="InterPro"/>
</dbReference>
<name>A0A7I9VS28_9BACT</name>
<dbReference type="RefSeq" id="WP_176068474.1">
    <property type="nucleotide sequence ID" value="NZ_BJTG01000011.1"/>
</dbReference>
<dbReference type="GO" id="GO:0016020">
    <property type="term" value="C:membrane"/>
    <property type="evidence" value="ECO:0007669"/>
    <property type="project" value="InterPro"/>
</dbReference>
<keyword evidence="1 2" id="KW-0808">Transferase</keyword>
<dbReference type="AlphaFoldDB" id="A0A7I9VS28"/>
<evidence type="ECO:0000313" key="5">
    <source>
        <dbReference type="Proteomes" id="UP000503640"/>
    </source>
</evidence>
<keyword evidence="3" id="KW-1133">Transmembrane helix</keyword>
<evidence type="ECO:0000256" key="3">
    <source>
        <dbReference type="SAM" id="Phobius"/>
    </source>
</evidence>
<comment type="similarity">
    <text evidence="2">Belongs to the CDP-alcohol phosphatidyltransferase class-I family.</text>
</comment>
<evidence type="ECO:0000256" key="1">
    <source>
        <dbReference type="ARBA" id="ARBA00022679"/>
    </source>
</evidence>